<dbReference type="Proteomes" id="UP000602759">
    <property type="component" value="Unassembled WGS sequence"/>
</dbReference>
<evidence type="ECO:0000313" key="2">
    <source>
        <dbReference type="Proteomes" id="UP000602759"/>
    </source>
</evidence>
<comment type="caution">
    <text evidence="1">The sequence shown here is derived from an EMBL/GenBank/DDBJ whole genome shotgun (WGS) entry which is preliminary data.</text>
</comment>
<reference evidence="1 2" key="1">
    <citation type="submission" date="2020-08" db="EMBL/GenBank/DDBJ databases">
        <title>Sphingobacterium sp. DN00404 isolated from aquaculture water.</title>
        <authorList>
            <person name="Zhang M."/>
        </authorList>
    </citation>
    <scope>NUCLEOTIDE SEQUENCE [LARGE SCALE GENOMIC DNA]</scope>
    <source>
        <strain evidence="1 2">DN00404</strain>
    </source>
</reference>
<protein>
    <submittedName>
        <fullName evidence="1">Uncharacterized protein</fullName>
    </submittedName>
</protein>
<organism evidence="1 2">
    <name type="scientific">Sphingobacterium micropteri</name>
    <dbReference type="NCBI Taxonomy" id="2763501"/>
    <lineage>
        <taxon>Bacteria</taxon>
        <taxon>Pseudomonadati</taxon>
        <taxon>Bacteroidota</taxon>
        <taxon>Sphingobacteriia</taxon>
        <taxon>Sphingobacteriales</taxon>
        <taxon>Sphingobacteriaceae</taxon>
        <taxon>Sphingobacterium</taxon>
    </lineage>
</organism>
<sequence>MNKIKQLPVWKLFLCFWLIAIIFLHNRVLVLLKDYDGQRRKGIDTVFDSSKYNFRNMDFWNRKK</sequence>
<name>A0ABR7YTQ3_9SPHI</name>
<proteinExistence type="predicted"/>
<accession>A0ABR7YTQ3</accession>
<keyword evidence="2" id="KW-1185">Reference proteome</keyword>
<dbReference type="EMBL" id="JACOIK010000013">
    <property type="protein sequence ID" value="MBD1434601.1"/>
    <property type="molecule type" value="Genomic_DNA"/>
</dbReference>
<evidence type="ECO:0000313" key="1">
    <source>
        <dbReference type="EMBL" id="MBD1434601.1"/>
    </source>
</evidence>
<gene>
    <name evidence="1" type="ORF">H8B06_17380</name>
</gene>